<keyword evidence="13" id="KW-1185">Reference proteome</keyword>
<evidence type="ECO:0000256" key="6">
    <source>
        <dbReference type="PIRSR" id="PIRSR000029-1"/>
    </source>
</evidence>
<evidence type="ECO:0000256" key="4">
    <source>
        <dbReference type="ARBA" id="ARBA00022617"/>
    </source>
</evidence>
<dbReference type="GO" id="GO:0005506">
    <property type="term" value="F:iron ion binding"/>
    <property type="evidence" value="ECO:0007669"/>
    <property type="project" value="InterPro"/>
</dbReference>
<dbReference type="PIRSF" id="PIRSF000029">
    <property type="entry name" value="Cytochrome_b562"/>
    <property type="match status" value="1"/>
</dbReference>
<comment type="cofactor">
    <cofactor evidence="6">
        <name>heme b</name>
        <dbReference type="ChEBI" id="CHEBI:60344"/>
    </cofactor>
    <text evidence="6">Binds 1 heme b (iron(II)-protoporphyrin IX) group per molecule.</text>
</comment>
<comment type="similarity">
    <text evidence="2">Belongs to the cytochrome b562 family.</text>
</comment>
<accession>A0A484Y0I3</accession>
<keyword evidence="6" id="KW-0408">Iron</keyword>
<dbReference type="InterPro" id="IPR009155">
    <property type="entry name" value="Cyt_b562"/>
</dbReference>
<keyword evidence="6" id="KW-0479">Metal-binding</keyword>
<evidence type="ECO:0000313" key="12">
    <source>
        <dbReference type="Proteomes" id="UP000351155"/>
    </source>
</evidence>
<dbReference type="NCBIfam" id="NF011632">
    <property type="entry name" value="PRK15058.1"/>
    <property type="match status" value="1"/>
</dbReference>
<feature type="signal peptide" evidence="7">
    <location>
        <begin position="1"/>
        <end position="22"/>
    </location>
</feature>
<name>A0A484Y0I3_9ENTR</name>
<dbReference type="AlphaFoldDB" id="A0A484Y0I3"/>
<evidence type="ECO:0000313" key="8">
    <source>
        <dbReference type="EMBL" id="QXA51349.1"/>
    </source>
</evidence>
<gene>
    <name evidence="10" type="primary">cybC</name>
    <name evidence="9" type="ORF">EcCFBP13530_15435</name>
    <name evidence="8" type="ORF">I6L58_10085</name>
    <name evidence="10" type="ORF">NCTC12126_02849</name>
</gene>
<evidence type="ECO:0000256" key="3">
    <source>
        <dbReference type="ARBA" id="ARBA00016003"/>
    </source>
</evidence>
<proteinExistence type="inferred from homology"/>
<keyword evidence="4 6" id="KW-0349">Heme</keyword>
<reference evidence="8 13" key="3">
    <citation type="submission" date="2021-06" db="EMBL/GenBank/DDBJ databases">
        <title>FDA dAtabase for Regulatory Grade micrObial Sequences (FDA-ARGOS): Supporting development and validation of Infectious Disease Dx tests.</title>
        <authorList>
            <person name="Sproer C."/>
            <person name="Gronow S."/>
            <person name="Severitt S."/>
            <person name="Schroder I."/>
            <person name="Tallon L."/>
            <person name="Sadzewicz L."/>
            <person name="Zhao X."/>
            <person name="Boylan J."/>
            <person name="Ott S."/>
            <person name="Bowen H."/>
            <person name="Vavikolanu K."/>
            <person name="Mehta A."/>
            <person name="Aluvathingal J."/>
            <person name="Nadendla S."/>
            <person name="Lowell S."/>
            <person name="Myers T."/>
            <person name="Yan Y."/>
        </authorList>
    </citation>
    <scope>NUCLEOTIDE SEQUENCE [LARGE SCALE GENOMIC DNA]</scope>
    <source>
        <strain evidence="8 13">FDAARGOS 1428</strain>
    </source>
</reference>
<evidence type="ECO:0000256" key="1">
    <source>
        <dbReference type="ARBA" id="ARBA00002028"/>
    </source>
</evidence>
<evidence type="ECO:0000256" key="7">
    <source>
        <dbReference type="SAM" id="SignalP"/>
    </source>
</evidence>
<sequence length="128" mass="13942">MRKHLLAIVAASTLVLGSSAFAADLEDNMDILSQNLKVVQKTDNASEMKDALTNMREAALDAQKATPPKLENKAPDSPEMKDFRHGFDVLVGQIDGALKLANEGKVKEAKAAADGFVATRNTYHKKYR</sequence>
<dbReference type="GO" id="GO:0022900">
    <property type="term" value="P:electron transport chain"/>
    <property type="evidence" value="ECO:0007669"/>
    <property type="project" value="InterPro"/>
</dbReference>
<reference evidence="10 12" key="2">
    <citation type="submission" date="2019-03" db="EMBL/GenBank/DDBJ databases">
        <authorList>
            <consortium name="Pathogen Informatics"/>
        </authorList>
    </citation>
    <scope>NUCLEOTIDE SEQUENCE [LARGE SCALE GENOMIC DNA]</scope>
    <source>
        <strain evidence="10 12">NCTC12126</strain>
    </source>
</reference>
<evidence type="ECO:0000313" key="13">
    <source>
        <dbReference type="Proteomes" id="UP000683583"/>
    </source>
</evidence>
<evidence type="ECO:0000313" key="10">
    <source>
        <dbReference type="EMBL" id="VFS27769.1"/>
    </source>
</evidence>
<dbReference type="RefSeq" id="WP_006179050.1">
    <property type="nucleotide sequence ID" value="NZ_CABKNU010000007.1"/>
</dbReference>
<feature type="binding site" description="axial binding residue" evidence="6">
    <location>
        <position position="29"/>
    </location>
    <ligand>
        <name>heme b</name>
        <dbReference type="ChEBI" id="CHEBI:60344"/>
    </ligand>
    <ligandPart>
        <name>Fe</name>
        <dbReference type="ChEBI" id="CHEBI:18248"/>
    </ligandPart>
</feature>
<organism evidence="10 12">
    <name type="scientific">Enterobacter cancerogenus</name>
    <dbReference type="NCBI Taxonomy" id="69218"/>
    <lineage>
        <taxon>Bacteria</taxon>
        <taxon>Pseudomonadati</taxon>
        <taxon>Pseudomonadota</taxon>
        <taxon>Gammaproteobacteria</taxon>
        <taxon>Enterobacterales</taxon>
        <taxon>Enterobacteriaceae</taxon>
        <taxon>Enterobacter</taxon>
        <taxon>Enterobacter cloacae complex</taxon>
    </lineage>
</organism>
<dbReference type="InterPro" id="IPR010980">
    <property type="entry name" value="Cyt_c/b562"/>
</dbReference>
<feature type="binding site" description="axial binding residue" evidence="6">
    <location>
        <position position="124"/>
    </location>
    <ligand>
        <name>heme b</name>
        <dbReference type="ChEBI" id="CHEBI:60344"/>
    </ligand>
    <ligandPart>
        <name>Fe</name>
        <dbReference type="ChEBI" id="CHEBI:18248"/>
    </ligandPart>
</feature>
<dbReference type="Pfam" id="PF07361">
    <property type="entry name" value="Cytochrom_B562"/>
    <property type="match status" value="1"/>
</dbReference>
<dbReference type="EMBL" id="CP077290">
    <property type="protein sequence ID" value="QXA51349.1"/>
    <property type="molecule type" value="Genomic_DNA"/>
</dbReference>
<dbReference type="Proteomes" id="UP000351155">
    <property type="component" value="Unassembled WGS sequence"/>
</dbReference>
<evidence type="ECO:0000256" key="5">
    <source>
        <dbReference type="ARBA" id="ARBA00022729"/>
    </source>
</evidence>
<comment type="function">
    <text evidence="1">Electron-transport protein of unknown function.</text>
</comment>
<protein>
    <recommendedName>
        <fullName evidence="3">Soluble cytochrome b562</fullName>
    </recommendedName>
</protein>
<dbReference type="SUPFAM" id="SSF47175">
    <property type="entry name" value="Cytochromes"/>
    <property type="match status" value="1"/>
</dbReference>
<feature type="chain" id="PRO_5044605279" description="Soluble cytochrome b562" evidence="7">
    <location>
        <begin position="23"/>
        <end position="128"/>
    </location>
</feature>
<evidence type="ECO:0000256" key="2">
    <source>
        <dbReference type="ARBA" id="ARBA00005523"/>
    </source>
</evidence>
<dbReference type="Proteomes" id="UP000306327">
    <property type="component" value="Unassembled WGS sequence"/>
</dbReference>
<dbReference type="Gene3D" id="1.20.120.10">
    <property type="entry name" value="Cytochrome c/b562"/>
    <property type="match status" value="1"/>
</dbReference>
<evidence type="ECO:0000313" key="11">
    <source>
        <dbReference type="Proteomes" id="UP000306327"/>
    </source>
</evidence>
<dbReference type="GO" id="GO:0042597">
    <property type="term" value="C:periplasmic space"/>
    <property type="evidence" value="ECO:0007669"/>
    <property type="project" value="InterPro"/>
</dbReference>
<reference evidence="9 11" key="1">
    <citation type="journal article" date="2019" name="Sci. Rep.">
        <title>Differences in resource use lead to coexistence of seed-transmitted microbial populations.</title>
        <authorList>
            <person name="Torres-Cortes G."/>
            <person name="Garcia B.J."/>
            <person name="Compant S."/>
            <person name="Rezki S."/>
            <person name="Jones P."/>
            <person name="Preveaux A."/>
            <person name="Briand M."/>
            <person name="Roulet A."/>
            <person name="Bouchez O."/>
            <person name="Jacobson D."/>
            <person name="Barret M."/>
        </authorList>
    </citation>
    <scope>NUCLEOTIDE SEQUENCE [LARGE SCALE GENOMIC DNA]</scope>
    <source>
        <strain evidence="9 11">CFBP13530</strain>
    </source>
</reference>
<dbReference type="GO" id="GO:0009055">
    <property type="term" value="F:electron transfer activity"/>
    <property type="evidence" value="ECO:0007669"/>
    <property type="project" value="InterPro"/>
</dbReference>
<dbReference type="Proteomes" id="UP000683583">
    <property type="component" value="Chromosome"/>
</dbReference>
<dbReference type="GO" id="GO:0020037">
    <property type="term" value="F:heme binding"/>
    <property type="evidence" value="ECO:0007669"/>
    <property type="project" value="InterPro"/>
</dbReference>
<dbReference type="EMBL" id="QGAL01000004">
    <property type="protein sequence ID" value="TKK17738.1"/>
    <property type="molecule type" value="Genomic_DNA"/>
</dbReference>
<keyword evidence="5 7" id="KW-0732">Signal</keyword>
<evidence type="ECO:0000313" key="9">
    <source>
        <dbReference type="EMBL" id="TKK17738.1"/>
    </source>
</evidence>
<dbReference type="EMBL" id="CAADIW010000022">
    <property type="protein sequence ID" value="VFS27769.1"/>
    <property type="molecule type" value="Genomic_DNA"/>
</dbReference>